<gene>
    <name evidence="2" type="ORF">BB560_001579</name>
</gene>
<evidence type="ECO:0000256" key="1">
    <source>
        <dbReference type="SAM" id="MobiDB-lite"/>
    </source>
</evidence>
<organism evidence="2 3">
    <name type="scientific">Smittium megazygosporum</name>
    <dbReference type="NCBI Taxonomy" id="133381"/>
    <lineage>
        <taxon>Eukaryota</taxon>
        <taxon>Fungi</taxon>
        <taxon>Fungi incertae sedis</taxon>
        <taxon>Zoopagomycota</taxon>
        <taxon>Kickxellomycotina</taxon>
        <taxon>Harpellomycetes</taxon>
        <taxon>Harpellales</taxon>
        <taxon>Legeriomycetaceae</taxon>
        <taxon>Smittium</taxon>
    </lineage>
</organism>
<proteinExistence type="predicted"/>
<dbReference type="Proteomes" id="UP000245609">
    <property type="component" value="Unassembled WGS sequence"/>
</dbReference>
<keyword evidence="3" id="KW-1185">Reference proteome</keyword>
<feature type="compositionally biased region" description="Basic and acidic residues" evidence="1">
    <location>
        <begin position="99"/>
        <end position="109"/>
    </location>
</feature>
<feature type="region of interest" description="Disordered" evidence="1">
    <location>
        <begin position="1"/>
        <end position="24"/>
    </location>
</feature>
<evidence type="ECO:0000313" key="3">
    <source>
        <dbReference type="Proteomes" id="UP000245609"/>
    </source>
</evidence>
<feature type="region of interest" description="Disordered" evidence="1">
    <location>
        <begin position="99"/>
        <end position="122"/>
    </location>
</feature>
<reference evidence="2 3" key="1">
    <citation type="journal article" date="2018" name="MBio">
        <title>Comparative Genomics Reveals the Core Gene Toolbox for the Fungus-Insect Symbiosis.</title>
        <authorList>
            <person name="Wang Y."/>
            <person name="Stata M."/>
            <person name="Wang W."/>
            <person name="Stajich J.E."/>
            <person name="White M.M."/>
            <person name="Moncalvo J.M."/>
        </authorList>
    </citation>
    <scope>NUCLEOTIDE SEQUENCE [LARGE SCALE GENOMIC DNA]</scope>
    <source>
        <strain evidence="2 3">SC-DP-2</strain>
    </source>
</reference>
<comment type="caution">
    <text evidence="2">The sequence shown here is derived from an EMBL/GenBank/DDBJ whole genome shotgun (WGS) entry which is preliminary data.</text>
</comment>
<accession>A0A2T9ZHC0</accession>
<feature type="region of interest" description="Disordered" evidence="1">
    <location>
        <begin position="37"/>
        <end position="73"/>
    </location>
</feature>
<name>A0A2T9ZHC0_9FUNG</name>
<sequence>MGCSGSKEASEGRTLSGPSRPKKHVVTEQYELKTQAFSGKAQALDSNSRPQPGTSLSPELREERAAAMAAAAETRANKDMYRGIQEKNKRTLRMVEKLDSEKKNAHEPEVSTQGATMQWRIG</sequence>
<dbReference type="AlphaFoldDB" id="A0A2T9ZHC0"/>
<feature type="compositionally biased region" description="Polar residues" evidence="1">
    <location>
        <begin position="44"/>
        <end position="57"/>
    </location>
</feature>
<dbReference type="EMBL" id="MBFS01000180">
    <property type="protein sequence ID" value="PVV03917.1"/>
    <property type="molecule type" value="Genomic_DNA"/>
</dbReference>
<evidence type="ECO:0000313" key="2">
    <source>
        <dbReference type="EMBL" id="PVV03917.1"/>
    </source>
</evidence>
<protein>
    <submittedName>
        <fullName evidence="2">Uncharacterized protein</fullName>
    </submittedName>
</protein>